<dbReference type="EMBL" id="CP013738">
    <property type="protein sequence ID" value="ALU93625.1"/>
    <property type="molecule type" value="Genomic_DNA"/>
</dbReference>
<dbReference type="AlphaFoldDB" id="A0A0U3LNE0"/>
<accession>A0A0U3LNE0</accession>
<dbReference type="KEGG" id="sgb:WQO_09790"/>
<evidence type="ECO:0000313" key="2">
    <source>
        <dbReference type="EMBL" id="ALU93625.1"/>
    </source>
</evidence>
<name>A0A0U3LNE0_STRGL</name>
<feature type="chain" id="PRO_5006841676" evidence="1">
    <location>
        <begin position="28"/>
        <end position="187"/>
    </location>
</feature>
<proteinExistence type="predicted"/>
<sequence length="187" mass="20074">MRNRFITVAASCGIALAIAAPAATAFADTTGEPIAVSEDGVAVSTDQLSPEQLAAFTDEPIAEAADISGDEAGDGVTARAAAKTKYRKAQYKRGSSLMWTRDTVYFGYNGKKVTSSKGWQESGHIFPNIAKNNGIKRYHNTASTHKWRAKDTIGAGVPTPWGDVKAYSKDYTHYFSGSKSGAWSWKV</sequence>
<organism evidence="2 3">
    <name type="scientific">Streptomyces globisporus C-1027</name>
    <dbReference type="NCBI Taxonomy" id="1172567"/>
    <lineage>
        <taxon>Bacteria</taxon>
        <taxon>Bacillati</taxon>
        <taxon>Actinomycetota</taxon>
        <taxon>Actinomycetes</taxon>
        <taxon>Kitasatosporales</taxon>
        <taxon>Streptomycetaceae</taxon>
        <taxon>Streptomyces</taxon>
    </lineage>
</organism>
<keyword evidence="1" id="KW-0732">Signal</keyword>
<dbReference type="RefSeq" id="WP_010057467.1">
    <property type="nucleotide sequence ID" value="NZ_CP013738.1"/>
</dbReference>
<dbReference type="STRING" id="1172567.WQO_09790"/>
<feature type="signal peptide" evidence="1">
    <location>
        <begin position="1"/>
        <end position="27"/>
    </location>
</feature>
<gene>
    <name evidence="2" type="ORF">WQO_09790</name>
</gene>
<reference evidence="2 3" key="1">
    <citation type="journal article" date="2012" name="J. Bacteriol.">
        <title>Draft genome sequence of Streptomyces globisporus C-1027, which produces an antitumor antibiotic consisting of a nine-membered enediyne with a chromoprotein.</title>
        <authorList>
            <person name="Wang L."/>
            <person name="Wang S."/>
            <person name="He Q."/>
            <person name="Yu T."/>
            <person name="Li Q."/>
            <person name="Hong B."/>
        </authorList>
    </citation>
    <scope>NUCLEOTIDE SEQUENCE [LARGE SCALE GENOMIC DNA]</scope>
    <source>
        <strain evidence="2 3">C-1027</strain>
    </source>
</reference>
<protein>
    <submittedName>
        <fullName evidence="2">Uncharacterized protein</fullName>
    </submittedName>
</protein>
<evidence type="ECO:0000256" key="1">
    <source>
        <dbReference type="SAM" id="SignalP"/>
    </source>
</evidence>
<evidence type="ECO:0000313" key="3">
    <source>
        <dbReference type="Proteomes" id="UP000064183"/>
    </source>
</evidence>
<dbReference type="GeneID" id="27782619"/>
<dbReference type="Proteomes" id="UP000064183">
    <property type="component" value="Chromosome"/>
</dbReference>